<dbReference type="EMBL" id="JAFLEQ010000005">
    <property type="protein sequence ID" value="MBN9643595.1"/>
    <property type="molecule type" value="Genomic_DNA"/>
</dbReference>
<feature type="domain" description="Flavin reductase like" evidence="3">
    <location>
        <begin position="18"/>
        <end position="162"/>
    </location>
</feature>
<gene>
    <name evidence="4" type="ORF">JZY06_02980</name>
</gene>
<dbReference type="AlphaFoldDB" id="A0A939IWN0"/>
<dbReference type="GO" id="GO:0010181">
    <property type="term" value="F:FMN binding"/>
    <property type="evidence" value="ECO:0007669"/>
    <property type="project" value="InterPro"/>
</dbReference>
<comment type="similarity">
    <text evidence="1">Belongs to the non-flavoprotein flavin reductase family.</text>
</comment>
<evidence type="ECO:0000256" key="1">
    <source>
        <dbReference type="ARBA" id="ARBA00008898"/>
    </source>
</evidence>
<dbReference type="SMART" id="SM00903">
    <property type="entry name" value="Flavin_Reduct"/>
    <property type="match status" value="1"/>
</dbReference>
<dbReference type="PANTHER" id="PTHR30466">
    <property type="entry name" value="FLAVIN REDUCTASE"/>
    <property type="match status" value="1"/>
</dbReference>
<dbReference type="RefSeq" id="WP_207118339.1">
    <property type="nucleotide sequence ID" value="NZ_JAFLEQ010000005.1"/>
</dbReference>
<evidence type="ECO:0000313" key="5">
    <source>
        <dbReference type="Proteomes" id="UP000664332"/>
    </source>
</evidence>
<dbReference type="Gene3D" id="2.30.110.10">
    <property type="entry name" value="Electron Transport, Fmn-binding Protein, Chain A"/>
    <property type="match status" value="1"/>
</dbReference>
<keyword evidence="5" id="KW-1185">Reference proteome</keyword>
<evidence type="ECO:0000313" key="4">
    <source>
        <dbReference type="EMBL" id="MBN9643595.1"/>
    </source>
</evidence>
<dbReference type="SUPFAM" id="SSF50475">
    <property type="entry name" value="FMN-binding split barrel"/>
    <property type="match status" value="1"/>
</dbReference>
<reference evidence="4" key="1">
    <citation type="submission" date="2021-03" db="EMBL/GenBank/DDBJ databases">
        <authorList>
            <person name="Sun Q."/>
        </authorList>
    </citation>
    <scope>NUCLEOTIDE SEQUENCE</scope>
    <source>
        <strain evidence="4">CCM 8862</strain>
    </source>
</reference>
<evidence type="ECO:0000259" key="3">
    <source>
        <dbReference type="SMART" id="SM00903"/>
    </source>
</evidence>
<keyword evidence="2" id="KW-0560">Oxidoreductase</keyword>
<evidence type="ECO:0000256" key="2">
    <source>
        <dbReference type="ARBA" id="ARBA00023002"/>
    </source>
</evidence>
<proteinExistence type="inferred from homology"/>
<dbReference type="GO" id="GO:0042602">
    <property type="term" value="F:riboflavin reductase (NADPH) activity"/>
    <property type="evidence" value="ECO:0007669"/>
    <property type="project" value="TreeGrafter"/>
</dbReference>
<organism evidence="4 5">
    <name type="scientific">Corynebacterium mendelii</name>
    <dbReference type="NCBI Taxonomy" id="2765362"/>
    <lineage>
        <taxon>Bacteria</taxon>
        <taxon>Bacillati</taxon>
        <taxon>Actinomycetota</taxon>
        <taxon>Actinomycetes</taxon>
        <taxon>Mycobacteriales</taxon>
        <taxon>Corynebacteriaceae</taxon>
        <taxon>Corynebacterium</taxon>
    </lineage>
</organism>
<comment type="caution">
    <text evidence="4">The sequence shown here is derived from an EMBL/GenBank/DDBJ whole genome shotgun (WGS) entry which is preliminary data.</text>
</comment>
<sequence>MNNVASGLDLGEGLRLVFRAAAGGVFIITTRADDGRPAGFTASSVASVCLEPPVVSFSVMAGSSSWPVLEANGSAIIHTLGDQQDDLARQFSRRGVDRFAGVNHRDHHGLPLIDGVNGWMRCHIRQVIPVGQSRMILAELDEVAASDSPALPLVHSDRAYWKVTRISDC</sequence>
<dbReference type="InterPro" id="IPR050268">
    <property type="entry name" value="NADH-dep_flavin_reductase"/>
</dbReference>
<dbReference type="GO" id="GO:0006208">
    <property type="term" value="P:pyrimidine nucleobase catabolic process"/>
    <property type="evidence" value="ECO:0007669"/>
    <property type="project" value="TreeGrafter"/>
</dbReference>
<protein>
    <submittedName>
        <fullName evidence="4">Flavin reductase family protein</fullName>
    </submittedName>
</protein>
<dbReference type="Proteomes" id="UP000664332">
    <property type="component" value="Unassembled WGS sequence"/>
</dbReference>
<name>A0A939IWN0_9CORY</name>
<dbReference type="InterPro" id="IPR002563">
    <property type="entry name" value="Flavin_Rdtase-like_dom"/>
</dbReference>
<dbReference type="PANTHER" id="PTHR30466:SF1">
    <property type="entry name" value="FMN REDUCTASE (NADH) RUTF"/>
    <property type="match status" value="1"/>
</dbReference>
<accession>A0A939IWN0</accession>
<dbReference type="Pfam" id="PF01613">
    <property type="entry name" value="Flavin_Reduct"/>
    <property type="match status" value="1"/>
</dbReference>
<dbReference type="InterPro" id="IPR012349">
    <property type="entry name" value="Split_barrel_FMN-bd"/>
</dbReference>